<dbReference type="Proteomes" id="UP000826195">
    <property type="component" value="Unassembled WGS sequence"/>
</dbReference>
<feature type="non-terminal residue" evidence="1">
    <location>
        <position position="111"/>
    </location>
</feature>
<reference evidence="1 2" key="1">
    <citation type="journal article" date="2021" name="J. Hered.">
        <title>A chromosome-level genome assembly of the parasitoid wasp, Cotesia glomerata (Hymenoptera: Braconidae).</title>
        <authorList>
            <person name="Pinto B.J."/>
            <person name="Weis J.J."/>
            <person name="Gamble T."/>
            <person name="Ode P.J."/>
            <person name="Paul R."/>
            <person name="Zaspel J.M."/>
        </authorList>
    </citation>
    <scope>NUCLEOTIDE SEQUENCE [LARGE SCALE GENOMIC DNA]</scope>
    <source>
        <strain evidence="1">CgM1</strain>
    </source>
</reference>
<protein>
    <submittedName>
        <fullName evidence="1">Uncharacterized protein</fullName>
    </submittedName>
</protein>
<evidence type="ECO:0000313" key="1">
    <source>
        <dbReference type="EMBL" id="KAH0533509.1"/>
    </source>
</evidence>
<dbReference type="AlphaFoldDB" id="A0AAV7HTJ3"/>
<organism evidence="1 2">
    <name type="scientific">Cotesia glomerata</name>
    <name type="common">Lepidopteran parasitic wasp</name>
    <name type="synonym">Apanteles glomeratus</name>
    <dbReference type="NCBI Taxonomy" id="32391"/>
    <lineage>
        <taxon>Eukaryota</taxon>
        <taxon>Metazoa</taxon>
        <taxon>Ecdysozoa</taxon>
        <taxon>Arthropoda</taxon>
        <taxon>Hexapoda</taxon>
        <taxon>Insecta</taxon>
        <taxon>Pterygota</taxon>
        <taxon>Neoptera</taxon>
        <taxon>Endopterygota</taxon>
        <taxon>Hymenoptera</taxon>
        <taxon>Apocrita</taxon>
        <taxon>Ichneumonoidea</taxon>
        <taxon>Braconidae</taxon>
        <taxon>Microgastrinae</taxon>
        <taxon>Cotesia</taxon>
    </lineage>
</organism>
<proteinExistence type="predicted"/>
<accession>A0AAV7HTJ3</accession>
<sequence>MIRRSDNNRRAFYVVQFLEFPFKGIDDYVCVPSTWIIVRKAANEKSVIAYPKEEDPFVTRDRAKNKERCNNEWKFYIATVKYETNSYGDAEYWIATRNDYGPLVEEELKTT</sequence>
<comment type="caution">
    <text evidence="1">The sequence shown here is derived from an EMBL/GenBank/DDBJ whole genome shotgun (WGS) entry which is preliminary data.</text>
</comment>
<dbReference type="EMBL" id="JAHXZJ010003154">
    <property type="protein sequence ID" value="KAH0533509.1"/>
    <property type="molecule type" value="Genomic_DNA"/>
</dbReference>
<name>A0AAV7HTJ3_COTGL</name>
<keyword evidence="2" id="KW-1185">Reference proteome</keyword>
<gene>
    <name evidence="1" type="ORF">KQX54_000044</name>
</gene>
<evidence type="ECO:0000313" key="2">
    <source>
        <dbReference type="Proteomes" id="UP000826195"/>
    </source>
</evidence>